<feature type="transmembrane region" description="Helical" evidence="7">
    <location>
        <begin position="532"/>
        <end position="552"/>
    </location>
</feature>
<dbReference type="GeneID" id="19256252"/>
<feature type="transmembrane region" description="Helical" evidence="7">
    <location>
        <begin position="348"/>
        <end position="373"/>
    </location>
</feature>
<keyword evidence="5 7" id="KW-0472">Membrane</keyword>
<dbReference type="GO" id="GO:0016020">
    <property type="term" value="C:membrane"/>
    <property type="evidence" value="ECO:0007669"/>
    <property type="project" value="UniProtKB-SubCell"/>
</dbReference>
<proteinExistence type="predicted"/>
<dbReference type="PANTHER" id="PTHR45649">
    <property type="entry name" value="AMINO-ACID PERMEASE BAT1"/>
    <property type="match status" value="1"/>
</dbReference>
<name>E9ENV7_METRA</name>
<feature type="transmembrane region" description="Helical" evidence="7">
    <location>
        <begin position="71"/>
        <end position="93"/>
    </location>
</feature>
<feature type="transmembrane region" description="Helical" evidence="7">
    <location>
        <begin position="229"/>
        <end position="248"/>
    </location>
</feature>
<feature type="transmembrane region" description="Helical" evidence="7">
    <location>
        <begin position="153"/>
        <end position="177"/>
    </location>
</feature>
<feature type="transmembrane region" description="Helical" evidence="7">
    <location>
        <begin position="502"/>
        <end position="520"/>
    </location>
</feature>
<accession>E9ENV7</accession>
<sequence>METPTPHIGSRDASFGDAGDKQPPYFASEMAAQDGAAHGDDGLQDSLDAGVSANDRRDMQRMGKTQQFRRNFRMVSTIGFTICVTGTWIILLTSNTQGLIAGGMSGLFWSLCWSHAGQFFIVLSLAELASMAPTAGGQYHWVSEFAPRQHQKLLSYLSGWLSTVSWQSIVALDAFLIGSVIQGLITLNDDSYSPTRWQGTLFVFAAVIGVSLFNVFAAKHLPLAEGSFVTLYIFSFFPVIVTLLVLAPKQSASDVFTKFTDNGAGWPSISLTVMVGQVSSMFVVLGSDSVAHMAEEIRDASVVVPRSMVWSFILNVPFTFGLLITYLFCIGDVQEALDSKTGFPFIYVFQNATGSIGATTGLTIVVLVLLTMITISSLASTSRQTFAFARDNGLPFATWLGAVRFPFPRRSWLASNCDYLANADQVHPSWHVPVNSVFFTCAFSMAFALINIGSTVAFNAMLSLSTVALMATYVVSVGCVTLKRIRGEQLPRCRWSLGRYGLPINIVALLYSCWSFFWSFWPNSYDVNAENFNWACVLFVALMGLSCILYYVKARHVYEGPVVMVEGHKES</sequence>
<evidence type="ECO:0000256" key="7">
    <source>
        <dbReference type="SAM" id="Phobius"/>
    </source>
</evidence>
<keyword evidence="4 7" id="KW-1133">Transmembrane helix</keyword>
<reference evidence="8 9" key="2">
    <citation type="journal article" date="2014" name="Proc. Natl. Acad. Sci. U.S.A.">
        <title>Trajectory and genomic determinants of fungal-pathogen speciation and host adaptation.</title>
        <authorList>
            <person name="Hu X."/>
            <person name="Xiao G."/>
            <person name="Zheng P."/>
            <person name="Shang Y."/>
            <person name="Su Y."/>
            <person name="Zhang X."/>
            <person name="Liu X."/>
            <person name="Zhan S."/>
            <person name="St Leger R.J."/>
            <person name="Wang C."/>
        </authorList>
    </citation>
    <scope>GENOME REANNOTATION</scope>
    <source>
        <strain evidence="9">ARSEF 23 / ATCC MYA-3075</strain>
    </source>
</reference>
<keyword evidence="2" id="KW-0813">Transport</keyword>
<organism evidence="8 9">
    <name type="scientific">Metarhizium robertsii (strain ARSEF 23 / ATCC MYA-3075)</name>
    <name type="common">Metarhizium anisopliae (strain ARSEF 23)</name>
    <dbReference type="NCBI Taxonomy" id="655844"/>
    <lineage>
        <taxon>Eukaryota</taxon>
        <taxon>Fungi</taxon>
        <taxon>Dikarya</taxon>
        <taxon>Ascomycota</taxon>
        <taxon>Pezizomycotina</taxon>
        <taxon>Sordariomycetes</taxon>
        <taxon>Hypocreomycetidae</taxon>
        <taxon>Hypocreales</taxon>
        <taxon>Clavicipitaceae</taxon>
        <taxon>Metarhizium</taxon>
    </lineage>
</organism>
<feature type="transmembrane region" description="Helical" evidence="7">
    <location>
        <begin position="113"/>
        <end position="132"/>
    </location>
</feature>
<comment type="subcellular location">
    <subcellularLocation>
        <location evidence="1">Membrane</location>
        <topology evidence="1">Multi-pass membrane protein</topology>
    </subcellularLocation>
</comment>
<feature type="transmembrane region" description="Helical" evidence="7">
    <location>
        <begin position="197"/>
        <end position="217"/>
    </location>
</feature>
<dbReference type="AlphaFoldDB" id="E9ENV7"/>
<dbReference type="Gene3D" id="1.20.1740.10">
    <property type="entry name" value="Amino acid/polyamine transporter I"/>
    <property type="match status" value="1"/>
</dbReference>
<dbReference type="RefSeq" id="XP_007818155.1">
    <property type="nucleotide sequence ID" value="XM_007819964.1"/>
</dbReference>
<dbReference type="EMBL" id="ADNJ02000001">
    <property type="protein sequence ID" value="EFZ02384.1"/>
    <property type="molecule type" value="Genomic_DNA"/>
</dbReference>
<gene>
    <name evidence="8" type="ORF">MAA_01966</name>
</gene>
<dbReference type="Pfam" id="PF13520">
    <property type="entry name" value="AA_permease_2"/>
    <property type="match status" value="1"/>
</dbReference>
<protein>
    <submittedName>
        <fullName evidence="8">Amino acid/polyamine transporter I</fullName>
    </submittedName>
</protein>
<evidence type="ECO:0000313" key="9">
    <source>
        <dbReference type="Proteomes" id="UP000002498"/>
    </source>
</evidence>
<evidence type="ECO:0000313" key="8">
    <source>
        <dbReference type="EMBL" id="EFZ02384.1"/>
    </source>
</evidence>
<dbReference type="GO" id="GO:0022857">
    <property type="term" value="F:transmembrane transporter activity"/>
    <property type="evidence" value="ECO:0007669"/>
    <property type="project" value="InterPro"/>
</dbReference>
<dbReference type="KEGG" id="maj:MAA_01966"/>
<feature type="transmembrane region" description="Helical" evidence="7">
    <location>
        <begin position="464"/>
        <end position="482"/>
    </location>
</feature>
<comment type="caution">
    <text evidence="8">The sequence shown here is derived from an EMBL/GenBank/DDBJ whole genome shotgun (WGS) entry which is preliminary data.</text>
</comment>
<dbReference type="PIRSF" id="PIRSF006060">
    <property type="entry name" value="AA_transporter"/>
    <property type="match status" value="1"/>
</dbReference>
<evidence type="ECO:0000256" key="5">
    <source>
        <dbReference type="ARBA" id="ARBA00023136"/>
    </source>
</evidence>
<evidence type="ECO:0000256" key="6">
    <source>
        <dbReference type="SAM" id="MobiDB-lite"/>
    </source>
</evidence>
<evidence type="ECO:0000256" key="4">
    <source>
        <dbReference type="ARBA" id="ARBA00022989"/>
    </source>
</evidence>
<evidence type="ECO:0000256" key="3">
    <source>
        <dbReference type="ARBA" id="ARBA00022692"/>
    </source>
</evidence>
<dbReference type="InterPro" id="IPR002293">
    <property type="entry name" value="AA/rel_permease1"/>
</dbReference>
<dbReference type="HOGENOM" id="CLU_004495_6_1_1"/>
<keyword evidence="3 7" id="KW-0812">Transmembrane</keyword>
<evidence type="ECO:0000256" key="2">
    <source>
        <dbReference type="ARBA" id="ARBA00022448"/>
    </source>
</evidence>
<dbReference type="PANTHER" id="PTHR45649:SF4">
    <property type="entry name" value="TRANSPORTER, PUTATIVE (EUROFUNG)-RELATED"/>
    <property type="match status" value="1"/>
</dbReference>
<feature type="transmembrane region" description="Helical" evidence="7">
    <location>
        <begin position="437"/>
        <end position="458"/>
    </location>
</feature>
<keyword evidence="9" id="KW-1185">Reference proteome</keyword>
<feature type="transmembrane region" description="Helical" evidence="7">
    <location>
        <begin position="268"/>
        <end position="287"/>
    </location>
</feature>
<dbReference type="OrthoDB" id="3257095at2759"/>
<feature type="transmembrane region" description="Helical" evidence="7">
    <location>
        <begin position="308"/>
        <end position="328"/>
    </location>
</feature>
<reference evidence="8 9" key="1">
    <citation type="journal article" date="2011" name="PLoS Genet.">
        <title>Genome sequencing and comparative transcriptomics of the model entomopathogenic fungi Metarhizium anisopliae and M. acridum.</title>
        <authorList>
            <person name="Gao Q."/>
            <person name="Jin K."/>
            <person name="Ying S.H."/>
            <person name="Zhang Y."/>
            <person name="Xiao G."/>
            <person name="Shang Y."/>
            <person name="Duan Z."/>
            <person name="Hu X."/>
            <person name="Xie X.Q."/>
            <person name="Zhou G."/>
            <person name="Peng G."/>
            <person name="Luo Z."/>
            <person name="Huang W."/>
            <person name="Wang B."/>
            <person name="Fang W."/>
            <person name="Wang S."/>
            <person name="Zhong Y."/>
            <person name="Ma L.J."/>
            <person name="St Leger R.J."/>
            <person name="Zhao G.P."/>
            <person name="Pei Y."/>
            <person name="Feng M.G."/>
            <person name="Xia Y."/>
            <person name="Wang C."/>
        </authorList>
    </citation>
    <scope>NUCLEOTIDE SEQUENCE [LARGE SCALE GENOMIC DNA]</scope>
    <source>
        <strain evidence="9">ARSEF 23 / ATCC MYA-3075</strain>
    </source>
</reference>
<dbReference type="Proteomes" id="UP000002498">
    <property type="component" value="Unassembled WGS sequence"/>
</dbReference>
<evidence type="ECO:0000256" key="1">
    <source>
        <dbReference type="ARBA" id="ARBA00004141"/>
    </source>
</evidence>
<feature type="region of interest" description="Disordered" evidence="6">
    <location>
        <begin position="1"/>
        <end position="61"/>
    </location>
</feature>